<protein>
    <submittedName>
        <fullName evidence="2">Uncharacterized protein</fullName>
    </submittedName>
</protein>
<reference evidence="2" key="1">
    <citation type="submission" date="2021-01" db="EMBL/GenBank/DDBJ databases">
        <title>Whole genome shotgun sequence of Actinoplanes tereljensis NBRC 105297.</title>
        <authorList>
            <person name="Komaki H."/>
            <person name="Tamura T."/>
        </authorList>
    </citation>
    <scope>NUCLEOTIDE SEQUENCE</scope>
    <source>
        <strain evidence="2">NBRC 105297</strain>
    </source>
</reference>
<dbReference type="AlphaFoldDB" id="A0A919NKM8"/>
<name>A0A919NKM8_9ACTN</name>
<accession>A0A919NKM8</accession>
<evidence type="ECO:0000256" key="1">
    <source>
        <dbReference type="SAM" id="MobiDB-lite"/>
    </source>
</evidence>
<evidence type="ECO:0000313" key="2">
    <source>
        <dbReference type="EMBL" id="GIF20243.1"/>
    </source>
</evidence>
<evidence type="ECO:0000313" key="3">
    <source>
        <dbReference type="Proteomes" id="UP000623608"/>
    </source>
</evidence>
<organism evidence="2 3">
    <name type="scientific">Paractinoplanes tereljensis</name>
    <dbReference type="NCBI Taxonomy" id="571912"/>
    <lineage>
        <taxon>Bacteria</taxon>
        <taxon>Bacillati</taxon>
        <taxon>Actinomycetota</taxon>
        <taxon>Actinomycetes</taxon>
        <taxon>Micromonosporales</taxon>
        <taxon>Micromonosporaceae</taxon>
        <taxon>Paractinoplanes</taxon>
    </lineage>
</organism>
<feature type="region of interest" description="Disordered" evidence="1">
    <location>
        <begin position="121"/>
        <end position="141"/>
    </location>
</feature>
<proteinExistence type="predicted"/>
<gene>
    <name evidence="2" type="ORF">Ate02nite_29730</name>
</gene>
<dbReference type="Proteomes" id="UP000623608">
    <property type="component" value="Unassembled WGS sequence"/>
</dbReference>
<sequence>MDMDAAALAAAAVPHVLAAIGAYGAAVASKVEEATASATVRLGGRVLRRVLGRTESAAAVQQAVDEVAELPEDADRVAVLRAELRRALQADAGLAADVAGLLGEAGIAVTASGPRSVAMRDNSGIVQTGDGSAAWQGPAPR</sequence>
<comment type="caution">
    <text evidence="2">The sequence shown here is derived from an EMBL/GenBank/DDBJ whole genome shotgun (WGS) entry which is preliminary data.</text>
</comment>
<dbReference type="EMBL" id="BOMY01000021">
    <property type="protein sequence ID" value="GIF20243.1"/>
    <property type="molecule type" value="Genomic_DNA"/>
</dbReference>
<keyword evidence="3" id="KW-1185">Reference proteome</keyword>